<sequence length="107" mass="10664">MTSLQALACASAGNSPFSIHTPGPWSTERGQIYAGSVCLAEAFSGAANSQAEALANARLMAAAPELLAALLALVDVMIEGDTGDTDSSIALFEAVAVITPLAGEVAA</sequence>
<evidence type="ECO:0000313" key="2">
    <source>
        <dbReference type="Proteomes" id="UP001221189"/>
    </source>
</evidence>
<gene>
    <name evidence="1" type="ORF">PRZ03_12160</name>
</gene>
<accession>A0ABT5KEJ3</accession>
<name>A0ABT5KEJ3_9BURK</name>
<organism evidence="1 2">
    <name type="scientific">Roseateles albus</name>
    <dbReference type="NCBI Taxonomy" id="2987525"/>
    <lineage>
        <taxon>Bacteria</taxon>
        <taxon>Pseudomonadati</taxon>
        <taxon>Pseudomonadota</taxon>
        <taxon>Betaproteobacteria</taxon>
        <taxon>Burkholderiales</taxon>
        <taxon>Sphaerotilaceae</taxon>
        <taxon>Roseateles</taxon>
    </lineage>
</organism>
<dbReference type="EMBL" id="JAQQXT010000006">
    <property type="protein sequence ID" value="MDC8772328.1"/>
    <property type="molecule type" value="Genomic_DNA"/>
</dbReference>
<reference evidence="1 2" key="1">
    <citation type="submission" date="2022-10" db="EMBL/GenBank/DDBJ databases">
        <title>Paucibacter sp. hw1 Genome sequencing.</title>
        <authorList>
            <person name="Park S."/>
        </authorList>
    </citation>
    <scope>NUCLEOTIDE SEQUENCE [LARGE SCALE GENOMIC DNA]</scope>
    <source>
        <strain evidence="2">hw1</strain>
    </source>
</reference>
<evidence type="ECO:0000313" key="1">
    <source>
        <dbReference type="EMBL" id="MDC8772328.1"/>
    </source>
</evidence>
<comment type="caution">
    <text evidence="1">The sequence shown here is derived from an EMBL/GenBank/DDBJ whole genome shotgun (WGS) entry which is preliminary data.</text>
</comment>
<keyword evidence="2" id="KW-1185">Reference proteome</keyword>
<dbReference type="RefSeq" id="WP_273600526.1">
    <property type="nucleotide sequence ID" value="NZ_JAQQXT010000006.1"/>
</dbReference>
<dbReference type="Proteomes" id="UP001221189">
    <property type="component" value="Unassembled WGS sequence"/>
</dbReference>
<protein>
    <submittedName>
        <fullName evidence="1">Uncharacterized protein</fullName>
    </submittedName>
</protein>
<proteinExistence type="predicted"/>